<keyword evidence="6" id="KW-0732">Signal</keyword>
<reference evidence="8 9" key="1">
    <citation type="submission" date="2018-08" db="EMBL/GenBank/DDBJ databases">
        <title>Erythrobacter zhengii sp.nov., a bacterium isolated from deep-sea sediment.</title>
        <authorList>
            <person name="Fang C."/>
            <person name="Wu Y.-H."/>
            <person name="Sun C."/>
            <person name="Wang H."/>
            <person name="Cheng H."/>
            <person name="Meng F.-X."/>
            <person name="Wang C.-S."/>
            <person name="Xu X.-W."/>
        </authorList>
    </citation>
    <scope>NUCLEOTIDE SEQUENCE [LARGE SCALE GENOMIC DNA]</scope>
    <source>
        <strain evidence="8 9">CCTCC AB 2015396</strain>
    </source>
</reference>
<gene>
    <name evidence="8" type="ORF">D2V17_08000</name>
</gene>
<feature type="signal peptide" evidence="6">
    <location>
        <begin position="1"/>
        <end position="29"/>
    </location>
</feature>
<comment type="caution">
    <text evidence="8">The sequence shown here is derived from an EMBL/GenBank/DDBJ whole genome shotgun (WGS) entry which is preliminary data.</text>
</comment>
<dbReference type="GO" id="GO:0009055">
    <property type="term" value="F:electron transfer activity"/>
    <property type="evidence" value="ECO:0007669"/>
    <property type="project" value="InterPro"/>
</dbReference>
<dbReference type="AlphaFoldDB" id="A0A3A1P4R4"/>
<dbReference type="RefSeq" id="WP_119592546.1">
    <property type="nucleotide sequence ID" value="NZ_QXFM01000073.1"/>
</dbReference>
<dbReference type="GO" id="GO:0046872">
    <property type="term" value="F:metal ion binding"/>
    <property type="evidence" value="ECO:0007669"/>
    <property type="project" value="UniProtKB-KW"/>
</dbReference>
<sequence>MIRQPGKTTLAITLAGALAVAGCVGMAAAQERSETAAAIDSAPAQPAPPPGMPQPITLADRPGATGGEALYVDKCIMCHGPVGMGTGLLERRGRSHAELEKRGDLAAAFVVLAARNGIGNMPAIPRGEVSDEQLQEIADYLAAGPHGGDR</sequence>
<evidence type="ECO:0000256" key="2">
    <source>
        <dbReference type="ARBA" id="ARBA00022723"/>
    </source>
</evidence>
<evidence type="ECO:0000256" key="6">
    <source>
        <dbReference type="SAM" id="SignalP"/>
    </source>
</evidence>
<feature type="compositionally biased region" description="Low complexity" evidence="5">
    <location>
        <begin position="35"/>
        <end position="44"/>
    </location>
</feature>
<feature type="region of interest" description="Disordered" evidence="5">
    <location>
        <begin position="35"/>
        <end position="62"/>
    </location>
</feature>
<dbReference type="Gene3D" id="1.10.760.10">
    <property type="entry name" value="Cytochrome c-like domain"/>
    <property type="match status" value="1"/>
</dbReference>
<feature type="domain" description="Cytochrome c" evidence="7">
    <location>
        <begin position="62"/>
        <end position="145"/>
    </location>
</feature>
<evidence type="ECO:0000256" key="4">
    <source>
        <dbReference type="PROSITE-ProRule" id="PRU00433"/>
    </source>
</evidence>
<evidence type="ECO:0000256" key="5">
    <source>
        <dbReference type="SAM" id="MobiDB-lite"/>
    </source>
</evidence>
<dbReference type="InterPro" id="IPR036909">
    <property type="entry name" value="Cyt_c-like_dom_sf"/>
</dbReference>
<dbReference type="OrthoDB" id="5514238at2"/>
<evidence type="ECO:0000259" key="7">
    <source>
        <dbReference type="PROSITE" id="PS51007"/>
    </source>
</evidence>
<organism evidence="8 9">
    <name type="scientific">Aurantiacibacter xanthus</name>
    <dbReference type="NCBI Taxonomy" id="1784712"/>
    <lineage>
        <taxon>Bacteria</taxon>
        <taxon>Pseudomonadati</taxon>
        <taxon>Pseudomonadota</taxon>
        <taxon>Alphaproteobacteria</taxon>
        <taxon>Sphingomonadales</taxon>
        <taxon>Erythrobacteraceae</taxon>
        <taxon>Aurantiacibacter</taxon>
    </lineage>
</organism>
<dbReference type="Proteomes" id="UP000265366">
    <property type="component" value="Unassembled WGS sequence"/>
</dbReference>
<keyword evidence="2 4" id="KW-0479">Metal-binding</keyword>
<dbReference type="EMBL" id="QXFM01000073">
    <property type="protein sequence ID" value="RIV88123.1"/>
    <property type="molecule type" value="Genomic_DNA"/>
</dbReference>
<dbReference type="GO" id="GO:0020037">
    <property type="term" value="F:heme binding"/>
    <property type="evidence" value="ECO:0007669"/>
    <property type="project" value="InterPro"/>
</dbReference>
<evidence type="ECO:0000256" key="3">
    <source>
        <dbReference type="ARBA" id="ARBA00023004"/>
    </source>
</evidence>
<dbReference type="SUPFAM" id="SSF46626">
    <property type="entry name" value="Cytochrome c"/>
    <property type="match status" value="1"/>
</dbReference>
<keyword evidence="9" id="KW-1185">Reference proteome</keyword>
<keyword evidence="1 4" id="KW-0349">Heme</keyword>
<proteinExistence type="predicted"/>
<evidence type="ECO:0000256" key="1">
    <source>
        <dbReference type="ARBA" id="ARBA00022617"/>
    </source>
</evidence>
<evidence type="ECO:0000313" key="9">
    <source>
        <dbReference type="Proteomes" id="UP000265366"/>
    </source>
</evidence>
<dbReference type="Pfam" id="PF13442">
    <property type="entry name" value="Cytochrome_CBB3"/>
    <property type="match status" value="1"/>
</dbReference>
<dbReference type="PROSITE" id="PS51007">
    <property type="entry name" value="CYTC"/>
    <property type="match status" value="1"/>
</dbReference>
<accession>A0A3A1P4R4</accession>
<evidence type="ECO:0000313" key="8">
    <source>
        <dbReference type="EMBL" id="RIV88123.1"/>
    </source>
</evidence>
<name>A0A3A1P4R4_9SPHN</name>
<protein>
    <submittedName>
        <fullName evidence="8">Cytochrome c</fullName>
    </submittedName>
</protein>
<dbReference type="PROSITE" id="PS51257">
    <property type="entry name" value="PROKAR_LIPOPROTEIN"/>
    <property type="match status" value="1"/>
</dbReference>
<keyword evidence="3 4" id="KW-0408">Iron</keyword>
<dbReference type="InterPro" id="IPR009056">
    <property type="entry name" value="Cyt_c-like_dom"/>
</dbReference>
<feature type="chain" id="PRO_5017352877" evidence="6">
    <location>
        <begin position="30"/>
        <end position="150"/>
    </location>
</feature>